<organism evidence="2 3">
    <name type="scientific">Stecheria intestinalis</name>
    <dbReference type="NCBI Taxonomy" id="2606630"/>
    <lineage>
        <taxon>Bacteria</taxon>
        <taxon>Bacillati</taxon>
        <taxon>Bacillota</taxon>
        <taxon>Erysipelotrichia</taxon>
        <taxon>Erysipelotrichales</taxon>
        <taxon>Erysipelotrichaceae</taxon>
        <taxon>Stecheria</taxon>
    </lineage>
</organism>
<dbReference type="SUPFAM" id="SSF56420">
    <property type="entry name" value="Peptide deformylase"/>
    <property type="match status" value="1"/>
</dbReference>
<protein>
    <submittedName>
        <fullName evidence="2">Peptide deformylase</fullName>
        <ecNumber evidence="2">3.5.1.88</ecNumber>
    </submittedName>
</protein>
<dbReference type="PRINTS" id="PR01576">
    <property type="entry name" value="PDEFORMYLASE"/>
</dbReference>
<dbReference type="GO" id="GO:0042586">
    <property type="term" value="F:peptide deformylase activity"/>
    <property type="evidence" value="ECO:0007669"/>
    <property type="project" value="UniProtKB-EC"/>
</dbReference>
<proteinExistence type="inferred from homology"/>
<dbReference type="RefSeq" id="WP_105303918.1">
    <property type="nucleotide sequence ID" value="NZ_JAQXPC010000037.1"/>
</dbReference>
<comment type="similarity">
    <text evidence="1">Belongs to the polypeptide deformylase family.</text>
</comment>
<dbReference type="PANTHER" id="PTHR10458">
    <property type="entry name" value="PEPTIDE DEFORMYLASE"/>
    <property type="match status" value="1"/>
</dbReference>
<evidence type="ECO:0000313" key="2">
    <source>
        <dbReference type="EMBL" id="MSS58012.1"/>
    </source>
</evidence>
<dbReference type="InterPro" id="IPR023635">
    <property type="entry name" value="Peptide_deformylase"/>
</dbReference>
<keyword evidence="3" id="KW-1185">Reference proteome</keyword>
<dbReference type="EC" id="3.5.1.88" evidence="2"/>
<evidence type="ECO:0000256" key="1">
    <source>
        <dbReference type="ARBA" id="ARBA00010759"/>
    </source>
</evidence>
<dbReference type="EMBL" id="VUMN01000006">
    <property type="protein sequence ID" value="MSS58012.1"/>
    <property type="molecule type" value="Genomic_DNA"/>
</dbReference>
<reference evidence="2 3" key="1">
    <citation type="submission" date="2019-08" db="EMBL/GenBank/DDBJ databases">
        <title>In-depth cultivation of the pig gut microbiome towards novel bacterial diversity and tailored functional studies.</title>
        <authorList>
            <person name="Wylensek D."/>
            <person name="Hitch T.C.A."/>
            <person name="Clavel T."/>
        </authorList>
    </citation>
    <scope>NUCLEOTIDE SEQUENCE [LARGE SCALE GENOMIC DNA]</scope>
    <source>
        <strain evidence="2 3">Oil+RF-744-GAM-WT-6</strain>
    </source>
</reference>
<comment type="caution">
    <text evidence="2">The sequence shown here is derived from an EMBL/GenBank/DDBJ whole genome shotgun (WGS) entry which is preliminary data.</text>
</comment>
<dbReference type="NCBIfam" id="NF006670">
    <property type="entry name" value="PRK09218.1"/>
    <property type="match status" value="1"/>
</dbReference>
<dbReference type="AlphaFoldDB" id="A0A7X2NR45"/>
<dbReference type="InterPro" id="IPR036821">
    <property type="entry name" value="Peptide_deformylase_sf"/>
</dbReference>
<gene>
    <name evidence="2" type="ORF">FYJ51_03750</name>
</gene>
<dbReference type="Proteomes" id="UP000461880">
    <property type="component" value="Unassembled WGS sequence"/>
</dbReference>
<sequence length="136" mass="15278">MIRPIDRDPVFLSVPSSLAGKEDLAIVRDLLDTMAVHEQDCLGMAANMIGFQKQIICVRNGLVLVTMINPMIVRKQGPYEAEEGCLSLSGTRKTRRFQKITVKYQDAFLKPHQQEFSGLVAEVIQHECDHLKGILI</sequence>
<dbReference type="Gene3D" id="3.90.45.10">
    <property type="entry name" value="Peptide deformylase"/>
    <property type="match status" value="1"/>
</dbReference>
<dbReference type="CDD" id="cd00487">
    <property type="entry name" value="Pep_deformylase"/>
    <property type="match status" value="1"/>
</dbReference>
<dbReference type="PANTHER" id="PTHR10458:SF22">
    <property type="entry name" value="PEPTIDE DEFORMYLASE"/>
    <property type="match status" value="1"/>
</dbReference>
<dbReference type="PIRSF" id="PIRSF004749">
    <property type="entry name" value="Pep_def"/>
    <property type="match status" value="1"/>
</dbReference>
<evidence type="ECO:0000313" key="3">
    <source>
        <dbReference type="Proteomes" id="UP000461880"/>
    </source>
</evidence>
<dbReference type="Pfam" id="PF01327">
    <property type="entry name" value="Pep_deformylase"/>
    <property type="match status" value="1"/>
</dbReference>
<accession>A0A7X2NR45</accession>
<keyword evidence="2" id="KW-0378">Hydrolase</keyword>
<name>A0A7X2NR45_9FIRM</name>